<gene>
    <name evidence="1" type="ORF">GJU41_21370</name>
</gene>
<proteinExistence type="predicted"/>
<evidence type="ECO:0000313" key="1">
    <source>
        <dbReference type="EMBL" id="MRX56502.1"/>
    </source>
</evidence>
<dbReference type="RefSeq" id="WP_154319520.1">
    <property type="nucleotide sequence ID" value="NZ_CAJGAA010000011.1"/>
</dbReference>
<dbReference type="Pfam" id="PF25924">
    <property type="entry name" value="MJECL33"/>
    <property type="match status" value="1"/>
</dbReference>
<organism evidence="1 2">
    <name type="scientific">Metabacillus idriensis</name>
    <dbReference type="NCBI Taxonomy" id="324768"/>
    <lineage>
        <taxon>Bacteria</taxon>
        <taxon>Bacillati</taxon>
        <taxon>Bacillota</taxon>
        <taxon>Bacilli</taxon>
        <taxon>Bacillales</taxon>
        <taxon>Bacillaceae</taxon>
        <taxon>Metabacillus</taxon>
    </lineage>
</organism>
<comment type="caution">
    <text evidence="1">The sequence shown here is derived from an EMBL/GenBank/DDBJ whole genome shotgun (WGS) entry which is preliminary data.</text>
</comment>
<accession>A0A6I2MH95</accession>
<protein>
    <submittedName>
        <fullName evidence="1">Uncharacterized protein</fullName>
    </submittedName>
</protein>
<reference evidence="1 2" key="1">
    <citation type="submission" date="2019-11" db="EMBL/GenBank/DDBJ databases">
        <title>Bacillus idriensis genome.</title>
        <authorList>
            <person name="Konopka E.N."/>
            <person name="Newman J.D."/>
        </authorList>
    </citation>
    <scope>NUCLEOTIDE SEQUENCE [LARGE SCALE GENOMIC DNA]</scope>
    <source>
        <strain evidence="1 2">DSM 19097</strain>
    </source>
</reference>
<dbReference type="InterPro" id="IPR058966">
    <property type="entry name" value="MJECL33-like"/>
</dbReference>
<sequence length="409" mass="47741">MHNWKSRDKVFGYLEDYTNVVKDQIDSGKTQNTLLKSYVFENFNENLTEPNKNENKNNLFIDNFVLSNYIEHEQIDENLYSLSRLKETIGFVEKIDSRFSVIYSIDNARKSDALANSLIKKNPSLDSLWISGRMFDSFLNKIRTMHSPNRYIKMKFEFDAFFEIPQLNNITNDNILLDDAFFDEKRVTTITINKEAREMDVNIKKIRDIFPEFYSVSLLKLPSLIGKGGHEFYQNGKVTNRSNSFKDHRTQIIDVVRDYKNVTEILEDNVWINFETIKTIDSKQSIGFQGTPVVFKFSNPLKITTFSNFVNYTFEKGKPPFRILGNPIWINEQRVHIYGLDLHIWQEVMLDMSPDEFTVFIPRGTCGNTIHRLVTNIQRFLDPGVQVFVGNKKYDDFISDVIQGSGLNE</sequence>
<name>A0A6I2MH95_9BACI</name>
<dbReference type="AlphaFoldDB" id="A0A6I2MH95"/>
<dbReference type="EMBL" id="WKKF01000013">
    <property type="protein sequence ID" value="MRX56502.1"/>
    <property type="molecule type" value="Genomic_DNA"/>
</dbReference>
<evidence type="ECO:0000313" key="2">
    <source>
        <dbReference type="Proteomes" id="UP000441585"/>
    </source>
</evidence>
<keyword evidence="2" id="KW-1185">Reference proteome</keyword>
<dbReference type="Proteomes" id="UP000441585">
    <property type="component" value="Unassembled WGS sequence"/>
</dbReference>